<evidence type="ECO:0000256" key="1">
    <source>
        <dbReference type="ARBA" id="ARBA00004651"/>
    </source>
</evidence>
<gene>
    <name evidence="7" type="ORF">DDF84_012980</name>
</gene>
<comment type="subcellular location">
    <subcellularLocation>
        <location evidence="1">Cell membrane</location>
        <topology evidence="1">Multi-pass membrane protein</topology>
    </subcellularLocation>
</comment>
<evidence type="ECO:0000256" key="4">
    <source>
        <dbReference type="ARBA" id="ARBA00022989"/>
    </source>
</evidence>
<proteinExistence type="predicted"/>
<keyword evidence="3 6" id="KW-0812">Transmembrane</keyword>
<sequence length="202" mass="21465">MLDTLPFLPFLLFAIVASITPGPTNVIVLSHSARRGIVATLPIIMGGCGGAALLVLAVGIGIGDALTDHPQVQRVMAWSGVLWLSWLAWQIWSSPAASVEVDSNDKRSLGLAGAAALQLVNPKTWMMALAVVSVFAGHGSDQSHQVMLLSLTFFIVSLPCMGVWAALGAGATRFIRSPAMMKRFDRLMALVLLISAWCSLLQ</sequence>
<evidence type="ECO:0000313" key="8">
    <source>
        <dbReference type="Proteomes" id="UP000253772"/>
    </source>
</evidence>
<evidence type="ECO:0000256" key="3">
    <source>
        <dbReference type="ARBA" id="ARBA00022692"/>
    </source>
</evidence>
<dbReference type="GO" id="GO:0015171">
    <property type="term" value="F:amino acid transmembrane transporter activity"/>
    <property type="evidence" value="ECO:0007669"/>
    <property type="project" value="TreeGrafter"/>
</dbReference>
<feature type="transmembrane region" description="Helical" evidence="6">
    <location>
        <begin position="148"/>
        <end position="171"/>
    </location>
</feature>
<keyword evidence="2" id="KW-1003">Cell membrane</keyword>
<name>A0A482IRM8_9BURK</name>
<feature type="transmembrane region" description="Helical" evidence="6">
    <location>
        <begin position="112"/>
        <end position="136"/>
    </location>
</feature>
<feature type="transmembrane region" description="Helical" evidence="6">
    <location>
        <begin position="37"/>
        <end position="63"/>
    </location>
</feature>
<dbReference type="PANTHER" id="PTHR30086">
    <property type="entry name" value="ARGININE EXPORTER PROTEIN ARGO"/>
    <property type="match status" value="1"/>
</dbReference>
<dbReference type="RefSeq" id="WP_017514832.1">
    <property type="nucleotide sequence ID" value="NZ_CP037900.1"/>
</dbReference>
<dbReference type="Proteomes" id="UP000253772">
    <property type="component" value="Chromosome c1"/>
</dbReference>
<dbReference type="GO" id="GO:0033228">
    <property type="term" value="P:cysteine export across plasma membrane"/>
    <property type="evidence" value="ECO:0007669"/>
    <property type="project" value="TreeGrafter"/>
</dbReference>
<keyword evidence="4 6" id="KW-1133">Transmembrane helix</keyword>
<dbReference type="PANTHER" id="PTHR30086:SF20">
    <property type="entry name" value="ARGININE EXPORTER PROTEIN ARGO-RELATED"/>
    <property type="match status" value="1"/>
</dbReference>
<keyword evidence="5 6" id="KW-0472">Membrane</keyword>
<evidence type="ECO:0000256" key="5">
    <source>
        <dbReference type="ARBA" id="ARBA00023136"/>
    </source>
</evidence>
<dbReference type="AlphaFoldDB" id="A0A482IRM8"/>
<dbReference type="InterPro" id="IPR001123">
    <property type="entry name" value="LeuE-type"/>
</dbReference>
<feature type="transmembrane region" description="Helical" evidence="6">
    <location>
        <begin position="75"/>
        <end position="92"/>
    </location>
</feature>
<dbReference type="GO" id="GO:0005886">
    <property type="term" value="C:plasma membrane"/>
    <property type="evidence" value="ECO:0007669"/>
    <property type="project" value="UniProtKB-SubCell"/>
</dbReference>
<evidence type="ECO:0000256" key="6">
    <source>
        <dbReference type="SAM" id="Phobius"/>
    </source>
</evidence>
<evidence type="ECO:0000256" key="2">
    <source>
        <dbReference type="ARBA" id="ARBA00022475"/>
    </source>
</evidence>
<dbReference type="EMBL" id="CP037900">
    <property type="protein sequence ID" value="QBP10596.1"/>
    <property type="molecule type" value="Genomic_DNA"/>
</dbReference>
<evidence type="ECO:0000313" key="7">
    <source>
        <dbReference type="EMBL" id="QBP10596.1"/>
    </source>
</evidence>
<organism evidence="7 8">
    <name type="scientific">Cupriavidus metallidurans</name>
    <dbReference type="NCBI Taxonomy" id="119219"/>
    <lineage>
        <taxon>Bacteria</taxon>
        <taxon>Pseudomonadati</taxon>
        <taxon>Pseudomonadota</taxon>
        <taxon>Betaproteobacteria</taxon>
        <taxon>Burkholderiales</taxon>
        <taxon>Burkholderiaceae</taxon>
        <taxon>Cupriavidus</taxon>
    </lineage>
</organism>
<feature type="transmembrane region" description="Helical" evidence="6">
    <location>
        <begin position="183"/>
        <end position="201"/>
    </location>
</feature>
<dbReference type="OrthoDB" id="9812084at2"/>
<accession>A0A482IRM8</accession>
<reference evidence="7 8" key="1">
    <citation type="submission" date="2019-03" db="EMBL/GenBank/DDBJ databases">
        <title>Comparative insights into the high quality Complete genome sequence of highly metal resistant Cupriavidus metallidurans strain BS1 isolated from a gold-copper mine.</title>
        <authorList>
            <person name="Mazhar H.S."/>
            <person name="Rensing C."/>
        </authorList>
    </citation>
    <scope>NUCLEOTIDE SEQUENCE [LARGE SCALE GENOMIC DNA]</scope>
    <source>
        <strain evidence="7 8">BS1</strain>
    </source>
</reference>
<protein>
    <submittedName>
        <fullName evidence="7">LysE family translocator</fullName>
    </submittedName>
</protein>
<dbReference type="Pfam" id="PF01810">
    <property type="entry name" value="LysE"/>
    <property type="match status" value="1"/>
</dbReference>